<dbReference type="SMART" id="SM00530">
    <property type="entry name" value="HTH_XRE"/>
    <property type="match status" value="1"/>
</dbReference>
<dbReference type="EMBL" id="RXIA01000048">
    <property type="protein sequence ID" value="RVU69875.1"/>
    <property type="molecule type" value="Genomic_DNA"/>
</dbReference>
<sequence>MTIGEQLKKTRLLLRITQAQICAGVITEAHYSRIERDKNEINATSLIQILNNLHISLYDFFLPFDLAPIEQEIDQAFINHDQRAYNEHYRLFFKLIDAILAGTTDQLSTDFKQKARRQFLQVGQFTPNL</sequence>
<gene>
    <name evidence="2" type="ORF">EJK17_10745</name>
</gene>
<dbReference type="InterPro" id="IPR001387">
    <property type="entry name" value="Cro/C1-type_HTH"/>
</dbReference>
<dbReference type="RefSeq" id="WP_103662143.1">
    <property type="nucleotide sequence ID" value="NZ_ML136916.1"/>
</dbReference>
<proteinExistence type="predicted"/>
<protein>
    <submittedName>
        <fullName evidence="2">XRE family transcriptional regulator</fullName>
    </submittedName>
</protein>
<dbReference type="InterPro" id="IPR010982">
    <property type="entry name" value="Lambda_DNA-bd_dom_sf"/>
</dbReference>
<name>A0A437SSK8_9LACO</name>
<dbReference type="GO" id="GO:0003677">
    <property type="term" value="F:DNA binding"/>
    <property type="evidence" value="ECO:0007669"/>
    <property type="project" value="InterPro"/>
</dbReference>
<dbReference type="PANTHER" id="PTHR37038">
    <property type="entry name" value="TRANSCRIPTIONAL REGULATOR-RELATED"/>
    <property type="match status" value="1"/>
</dbReference>
<evidence type="ECO:0000259" key="1">
    <source>
        <dbReference type="PROSITE" id="PS50943"/>
    </source>
</evidence>
<evidence type="ECO:0000313" key="3">
    <source>
        <dbReference type="Proteomes" id="UP000288291"/>
    </source>
</evidence>
<dbReference type="Gene3D" id="1.25.40.10">
    <property type="entry name" value="Tetratricopeptide repeat domain"/>
    <property type="match status" value="1"/>
</dbReference>
<evidence type="ECO:0000313" key="2">
    <source>
        <dbReference type="EMBL" id="RVU69875.1"/>
    </source>
</evidence>
<comment type="caution">
    <text evidence="2">The sequence shown here is derived from an EMBL/GenBank/DDBJ whole genome shotgun (WGS) entry which is preliminary data.</text>
</comment>
<reference evidence="2 3" key="1">
    <citation type="submission" date="2018-12" db="EMBL/GenBank/DDBJ databases">
        <authorList>
            <person name="Meng J."/>
        </authorList>
    </citation>
    <scope>NUCLEOTIDE SEQUENCE [LARGE SCALE GENOMIC DNA]</scope>
    <source>
        <strain evidence="2 3">HT111-2</strain>
    </source>
</reference>
<dbReference type="InterPro" id="IPR053163">
    <property type="entry name" value="HTH-type_regulator_Rgg"/>
</dbReference>
<dbReference type="Proteomes" id="UP000288291">
    <property type="component" value="Unassembled WGS sequence"/>
</dbReference>
<dbReference type="SUPFAM" id="SSF47413">
    <property type="entry name" value="lambda repressor-like DNA-binding domains"/>
    <property type="match status" value="1"/>
</dbReference>
<organism evidence="2 3">
    <name type="scientific">Lactobacillus xujianguonis</name>
    <dbReference type="NCBI Taxonomy" id="2495899"/>
    <lineage>
        <taxon>Bacteria</taxon>
        <taxon>Bacillati</taxon>
        <taxon>Bacillota</taxon>
        <taxon>Bacilli</taxon>
        <taxon>Lactobacillales</taxon>
        <taxon>Lactobacillaceae</taxon>
        <taxon>Lactobacillus</taxon>
    </lineage>
</organism>
<keyword evidence="3" id="KW-1185">Reference proteome</keyword>
<dbReference type="InterPro" id="IPR011990">
    <property type="entry name" value="TPR-like_helical_dom_sf"/>
</dbReference>
<accession>A0A437SSK8</accession>
<dbReference type="Pfam" id="PF01381">
    <property type="entry name" value="HTH_3"/>
    <property type="match status" value="1"/>
</dbReference>
<dbReference type="AlphaFoldDB" id="A0A437SSK8"/>
<dbReference type="CDD" id="cd00093">
    <property type="entry name" value="HTH_XRE"/>
    <property type="match status" value="1"/>
</dbReference>
<feature type="domain" description="HTH cro/C1-type" evidence="1">
    <location>
        <begin position="7"/>
        <end position="60"/>
    </location>
</feature>
<dbReference type="PROSITE" id="PS50943">
    <property type="entry name" value="HTH_CROC1"/>
    <property type="match status" value="1"/>
</dbReference>